<dbReference type="FunFam" id="3.40.50.300:FF:000590">
    <property type="entry name" value="Ribosome biogenesis GTPase A"/>
    <property type="match status" value="1"/>
</dbReference>
<dbReference type="Pfam" id="PF01926">
    <property type="entry name" value="MMR_HSR1"/>
    <property type="match status" value="1"/>
</dbReference>
<dbReference type="GO" id="GO:0005737">
    <property type="term" value="C:cytoplasm"/>
    <property type="evidence" value="ECO:0007669"/>
    <property type="project" value="UniProtKB-SubCell"/>
</dbReference>
<feature type="binding site" evidence="5">
    <location>
        <begin position="86"/>
        <end position="87"/>
    </location>
    <ligand>
        <name>GTP</name>
        <dbReference type="ChEBI" id="CHEBI:37565"/>
    </ligand>
</feature>
<comment type="similarity">
    <text evidence="4">Belongs to the TRAFAC class YlqF/YawG GTPase family. MTG1 subfamily.</text>
</comment>
<dbReference type="SUPFAM" id="SSF52540">
    <property type="entry name" value="P-loop containing nucleoside triphosphate hydrolases"/>
    <property type="match status" value="1"/>
</dbReference>
<keyword evidence="8" id="KW-1185">Reference proteome</keyword>
<dbReference type="KEGG" id="kme:H0A61_02245"/>
<evidence type="ECO:0000256" key="2">
    <source>
        <dbReference type="ARBA" id="ARBA00022741"/>
    </source>
</evidence>
<dbReference type="AlphaFoldDB" id="A0A8A0RPK9"/>
<dbReference type="GO" id="GO:0005525">
    <property type="term" value="F:GTP binding"/>
    <property type="evidence" value="ECO:0007669"/>
    <property type="project" value="UniProtKB-KW"/>
</dbReference>
<evidence type="ECO:0000256" key="1">
    <source>
        <dbReference type="ARBA" id="ARBA00014898"/>
    </source>
</evidence>
<dbReference type="GO" id="GO:0006412">
    <property type="term" value="P:translation"/>
    <property type="evidence" value="ECO:0007669"/>
    <property type="project" value="TreeGrafter"/>
</dbReference>
<sequence length="274" mass="30696">MGVHWYPGHMAKAKRNLQKALKLVDIVIEVLDARIPYSSRNPDIKKLINDKKAVVVLNKEDLADEDVTFRWMEYLNKKREKAVAVNSLTSKGIEQIINYIDEIQGHDKGFKKIVKGIIIGIPNVGKSSLINQLSKKSSAKTGNRPGITKGEQWINVKKGFRLLDTPGILWPKFQSPDIGVKLAITGAIRDELFDAEEVAVGFINIVLKLNYLNKLEERYGLCLKGMESFKILEEVGRKRGCLLKGGCIDTLKAAGLLLKDYRMGKLGRLSLEIP</sequence>
<dbReference type="GO" id="GO:0003924">
    <property type="term" value="F:GTPase activity"/>
    <property type="evidence" value="ECO:0007669"/>
    <property type="project" value="TreeGrafter"/>
</dbReference>
<dbReference type="InterPro" id="IPR019991">
    <property type="entry name" value="GTP-bd_ribosome_bgen"/>
</dbReference>
<organism evidence="7 8">
    <name type="scientific">Koleobacter methoxysyntrophicus</name>
    <dbReference type="NCBI Taxonomy" id="2751313"/>
    <lineage>
        <taxon>Bacteria</taxon>
        <taxon>Bacillati</taxon>
        <taxon>Bacillota</taxon>
        <taxon>Clostridia</taxon>
        <taxon>Koleobacterales</taxon>
        <taxon>Koleobacteraceae</taxon>
        <taxon>Koleobacter</taxon>
    </lineage>
</organism>
<dbReference type="PIRSF" id="PIRSF006230">
    <property type="entry name" value="MG442"/>
    <property type="match status" value="1"/>
</dbReference>
<dbReference type="EMBL" id="CP059066">
    <property type="protein sequence ID" value="QSQ09864.1"/>
    <property type="molecule type" value="Genomic_DNA"/>
</dbReference>
<dbReference type="Proteomes" id="UP000662904">
    <property type="component" value="Chromosome"/>
</dbReference>
<keyword evidence="2 4" id="KW-0547">Nucleotide-binding</keyword>
<dbReference type="InterPro" id="IPR030378">
    <property type="entry name" value="G_CP_dom"/>
</dbReference>
<dbReference type="PANTHER" id="PTHR45782">
    <property type="entry name" value="MITOCHONDRIAL RIBOSOME-ASSOCIATED GTPASE 1"/>
    <property type="match status" value="1"/>
</dbReference>
<keyword evidence="3 4" id="KW-0342">GTP-binding</keyword>
<gene>
    <name evidence="7" type="primary">rbgA</name>
    <name evidence="7" type="ORF">H0A61_02245</name>
</gene>
<reference evidence="7" key="1">
    <citation type="submission" date="2020-07" db="EMBL/GenBank/DDBJ databases">
        <title>Koleobacter methoxysyntrophicus gen. nov., sp. nov., a novel anaerobic bacterium isolated from deep subsurface oil field and proposal of Koleobacterales ord. nov. in the phylum Firmicutes.</title>
        <authorList>
            <person name="Sakamoto S."/>
            <person name="Tamaki H."/>
        </authorList>
    </citation>
    <scope>NUCLEOTIDE SEQUENCE</scope>
    <source>
        <strain evidence="7">NRmbB1</strain>
    </source>
</reference>
<keyword evidence="4" id="KW-0963">Cytoplasm</keyword>
<dbReference type="Gene3D" id="3.40.50.300">
    <property type="entry name" value="P-loop containing nucleotide triphosphate hydrolases"/>
    <property type="match status" value="1"/>
</dbReference>
<evidence type="ECO:0000256" key="3">
    <source>
        <dbReference type="ARBA" id="ARBA00023134"/>
    </source>
</evidence>
<protein>
    <recommendedName>
        <fullName evidence="1 4">Ribosome biogenesis GTPase A</fullName>
    </recommendedName>
</protein>
<feature type="domain" description="CP-type G" evidence="6">
    <location>
        <begin position="14"/>
        <end position="171"/>
    </location>
</feature>
<dbReference type="PROSITE" id="PS51721">
    <property type="entry name" value="G_CP"/>
    <property type="match status" value="1"/>
</dbReference>
<dbReference type="InterPro" id="IPR006073">
    <property type="entry name" value="GTP-bd"/>
</dbReference>
<evidence type="ECO:0000256" key="5">
    <source>
        <dbReference type="PIRSR" id="PIRSR006230-1"/>
    </source>
</evidence>
<feature type="binding site" evidence="5">
    <location>
        <position position="167"/>
    </location>
    <ligand>
        <name>GTP</name>
        <dbReference type="ChEBI" id="CHEBI:37565"/>
    </ligand>
</feature>
<evidence type="ECO:0000313" key="8">
    <source>
        <dbReference type="Proteomes" id="UP000662904"/>
    </source>
</evidence>
<comment type="function">
    <text evidence="4">Required for a late step of 50S ribosomal subunit assembly. Has GTPase activity.</text>
</comment>
<feature type="binding site" evidence="5">
    <location>
        <begin position="123"/>
        <end position="128"/>
    </location>
    <ligand>
        <name>GTP</name>
        <dbReference type="ChEBI" id="CHEBI:37565"/>
    </ligand>
</feature>
<evidence type="ECO:0000259" key="6">
    <source>
        <dbReference type="PROSITE" id="PS51721"/>
    </source>
</evidence>
<comment type="subcellular location">
    <subcellularLocation>
        <location evidence="4">Cytoplasm</location>
    </subcellularLocation>
</comment>
<dbReference type="RefSeq" id="WP_277817210.1">
    <property type="nucleotide sequence ID" value="NZ_CP059066.1"/>
</dbReference>
<dbReference type="InterPro" id="IPR027417">
    <property type="entry name" value="P-loop_NTPase"/>
</dbReference>
<proteinExistence type="inferred from homology"/>
<evidence type="ECO:0000256" key="4">
    <source>
        <dbReference type="PIRNR" id="PIRNR006230"/>
    </source>
</evidence>
<name>A0A8A0RPK9_9FIRM</name>
<dbReference type="InterPro" id="IPR016478">
    <property type="entry name" value="GTPase_MTG1"/>
</dbReference>
<dbReference type="InterPro" id="IPR023179">
    <property type="entry name" value="GTP-bd_ortho_bundle_sf"/>
</dbReference>
<dbReference type="CDD" id="cd01856">
    <property type="entry name" value="YlqF"/>
    <property type="match status" value="1"/>
</dbReference>
<dbReference type="PANTHER" id="PTHR45782:SF4">
    <property type="entry name" value="MITOCHONDRIAL RIBOSOME-ASSOCIATED GTPASE 1"/>
    <property type="match status" value="1"/>
</dbReference>
<evidence type="ECO:0000313" key="7">
    <source>
        <dbReference type="EMBL" id="QSQ09864.1"/>
    </source>
</evidence>
<feature type="binding site" evidence="5">
    <location>
        <begin position="58"/>
        <end position="61"/>
    </location>
    <ligand>
        <name>GTP</name>
        <dbReference type="ChEBI" id="CHEBI:37565"/>
    </ligand>
</feature>
<dbReference type="NCBIfam" id="TIGR03596">
    <property type="entry name" value="GTPase_YlqF"/>
    <property type="match status" value="1"/>
</dbReference>
<dbReference type="Gene3D" id="1.10.1580.10">
    <property type="match status" value="1"/>
</dbReference>
<accession>A0A8A0RPK9</accession>